<protein>
    <submittedName>
        <fullName evidence="1">Uncharacterized protein</fullName>
    </submittedName>
</protein>
<dbReference type="Proteomes" id="UP001187734">
    <property type="component" value="Unassembled WGS sequence"/>
</dbReference>
<reference evidence="1" key="1">
    <citation type="submission" date="2018-03" db="EMBL/GenBank/DDBJ databases">
        <authorList>
            <person name="Guldener U."/>
        </authorList>
    </citation>
    <scope>NUCLEOTIDE SEQUENCE</scope>
</reference>
<organism evidence="1 2">
    <name type="scientific">Fusarium torulosum</name>
    <dbReference type="NCBI Taxonomy" id="33205"/>
    <lineage>
        <taxon>Eukaryota</taxon>
        <taxon>Fungi</taxon>
        <taxon>Dikarya</taxon>
        <taxon>Ascomycota</taxon>
        <taxon>Pezizomycotina</taxon>
        <taxon>Sordariomycetes</taxon>
        <taxon>Hypocreomycetidae</taxon>
        <taxon>Hypocreales</taxon>
        <taxon>Nectriaceae</taxon>
        <taxon>Fusarium</taxon>
    </lineage>
</organism>
<evidence type="ECO:0000313" key="1">
    <source>
        <dbReference type="EMBL" id="SPJ91070.1"/>
    </source>
</evidence>
<evidence type="ECO:0000313" key="2">
    <source>
        <dbReference type="Proteomes" id="UP001187734"/>
    </source>
</evidence>
<comment type="caution">
    <text evidence="1">The sequence shown here is derived from an EMBL/GenBank/DDBJ whole genome shotgun (WGS) entry which is preliminary data.</text>
</comment>
<accession>A0AAE8SPV6</accession>
<sequence>MAGYKGAGLRLKR</sequence>
<keyword evidence="2" id="KW-1185">Reference proteome</keyword>
<proteinExistence type="predicted"/>
<dbReference type="EMBL" id="ONZP01000835">
    <property type="protein sequence ID" value="SPJ91070.1"/>
    <property type="molecule type" value="Genomic_DNA"/>
</dbReference>
<name>A0AAE8SPV6_9HYPO</name>
<gene>
    <name evidence="1" type="ORF">FTOL_13472</name>
</gene>